<evidence type="ECO:0000313" key="3">
    <source>
        <dbReference type="EMBL" id="MBF9070935.1"/>
    </source>
</evidence>
<dbReference type="EMBL" id="JADPRT010000010">
    <property type="protein sequence ID" value="MBF9070935.1"/>
    <property type="molecule type" value="Genomic_DNA"/>
</dbReference>
<keyword evidence="2" id="KW-0812">Transmembrane</keyword>
<dbReference type="AlphaFoldDB" id="A0A931BCI9"/>
<dbReference type="RefSeq" id="WP_196196111.1">
    <property type="nucleotide sequence ID" value="NZ_JADPRT010000010.1"/>
</dbReference>
<feature type="compositionally biased region" description="Low complexity" evidence="1">
    <location>
        <begin position="10"/>
        <end position="25"/>
    </location>
</feature>
<proteinExistence type="predicted"/>
<feature type="transmembrane region" description="Helical" evidence="2">
    <location>
        <begin position="30"/>
        <end position="53"/>
    </location>
</feature>
<sequence length="223" mass="21608">MNPEAPTPPDSAAADPATPAPSRSGSRRTLAVTLLLSVLGAALLLVAAGQGWVSGQVQAQGVTRTVTADGGEVSGLPGAMALVGLASVVAVFAVRGKARALLGGLVALAGAGAAYTAVAAMANSGSSALDAKAARAIGLANVSATGISDSAWPWVAVLGGVLLVLAGVLTIAKGAAWPGMSARYDAPAGAKQARPKRSAAAEPSGSPADLWKALDRGEDPTAG</sequence>
<keyword evidence="2" id="KW-0472">Membrane</keyword>
<evidence type="ECO:0000313" key="4">
    <source>
        <dbReference type="Proteomes" id="UP000657385"/>
    </source>
</evidence>
<dbReference type="NCBIfam" id="TIGR02234">
    <property type="entry name" value="trp_oprn_chp"/>
    <property type="match status" value="1"/>
</dbReference>
<keyword evidence="2" id="KW-1133">Transmembrane helix</keyword>
<feature type="region of interest" description="Disordered" evidence="1">
    <location>
        <begin position="1"/>
        <end position="25"/>
    </location>
</feature>
<comment type="caution">
    <text evidence="3">The sequence shown here is derived from an EMBL/GenBank/DDBJ whole genome shotgun (WGS) entry which is preliminary data.</text>
</comment>
<feature type="transmembrane region" description="Helical" evidence="2">
    <location>
        <begin position="101"/>
        <end position="122"/>
    </location>
</feature>
<feature type="transmembrane region" description="Helical" evidence="2">
    <location>
        <begin position="73"/>
        <end position="94"/>
    </location>
</feature>
<evidence type="ECO:0000256" key="2">
    <source>
        <dbReference type="SAM" id="Phobius"/>
    </source>
</evidence>
<gene>
    <name evidence="3" type="ORF">I2501_23240</name>
</gene>
<keyword evidence="4" id="KW-1185">Reference proteome</keyword>
<reference evidence="3" key="1">
    <citation type="submission" date="2020-11" db="EMBL/GenBank/DDBJ databases">
        <title>Isolation and identification of active actinomycetes.</title>
        <authorList>
            <person name="Yu B."/>
        </authorList>
    </citation>
    <scope>NUCLEOTIDE SEQUENCE</scope>
    <source>
        <strain evidence="3">NEAU-YB345</strain>
    </source>
</reference>
<name>A0A931BCI9_9ACTN</name>
<feature type="region of interest" description="Disordered" evidence="1">
    <location>
        <begin position="187"/>
        <end position="223"/>
    </location>
</feature>
<accession>A0A931BCI9</accession>
<dbReference type="Proteomes" id="UP000657385">
    <property type="component" value="Unassembled WGS sequence"/>
</dbReference>
<protein>
    <submittedName>
        <fullName evidence="3">TIGR02234 family membrane protein</fullName>
    </submittedName>
</protein>
<dbReference type="InterPro" id="IPR011746">
    <property type="entry name" value="Trp_synth-assoc_CHP"/>
</dbReference>
<dbReference type="Pfam" id="PF09534">
    <property type="entry name" value="Trp_oprn_chp"/>
    <property type="match status" value="1"/>
</dbReference>
<feature type="compositionally biased region" description="Basic and acidic residues" evidence="1">
    <location>
        <begin position="212"/>
        <end position="223"/>
    </location>
</feature>
<feature type="transmembrane region" description="Helical" evidence="2">
    <location>
        <begin position="151"/>
        <end position="172"/>
    </location>
</feature>
<organism evidence="3 4">
    <name type="scientific">Streptacidiphilus fuscans</name>
    <dbReference type="NCBI Taxonomy" id="2789292"/>
    <lineage>
        <taxon>Bacteria</taxon>
        <taxon>Bacillati</taxon>
        <taxon>Actinomycetota</taxon>
        <taxon>Actinomycetes</taxon>
        <taxon>Kitasatosporales</taxon>
        <taxon>Streptomycetaceae</taxon>
        <taxon>Streptacidiphilus</taxon>
    </lineage>
</organism>
<evidence type="ECO:0000256" key="1">
    <source>
        <dbReference type="SAM" id="MobiDB-lite"/>
    </source>
</evidence>
<dbReference type="InterPro" id="IPR019051">
    <property type="entry name" value="Trp_biosyn_TM_oprn/chp"/>
</dbReference>